<gene>
    <name evidence="1" type="ORF">UFOPK1722_01875</name>
</gene>
<evidence type="ECO:0000313" key="1">
    <source>
        <dbReference type="EMBL" id="CAB4595642.1"/>
    </source>
</evidence>
<dbReference type="AlphaFoldDB" id="A0A6J6G2V2"/>
<proteinExistence type="predicted"/>
<dbReference type="EMBL" id="CAEZTS010000230">
    <property type="protein sequence ID" value="CAB4595642.1"/>
    <property type="molecule type" value="Genomic_DNA"/>
</dbReference>
<accession>A0A6J6G2V2</accession>
<organism evidence="1">
    <name type="scientific">freshwater metagenome</name>
    <dbReference type="NCBI Taxonomy" id="449393"/>
    <lineage>
        <taxon>unclassified sequences</taxon>
        <taxon>metagenomes</taxon>
        <taxon>ecological metagenomes</taxon>
    </lineage>
</organism>
<protein>
    <submittedName>
        <fullName evidence="1">Unannotated protein</fullName>
    </submittedName>
</protein>
<reference evidence="1" key="1">
    <citation type="submission" date="2020-05" db="EMBL/GenBank/DDBJ databases">
        <authorList>
            <person name="Chiriac C."/>
            <person name="Salcher M."/>
            <person name="Ghai R."/>
            <person name="Kavagutti S V."/>
        </authorList>
    </citation>
    <scope>NUCLEOTIDE SEQUENCE</scope>
</reference>
<name>A0A6J6G2V2_9ZZZZ</name>
<sequence length="75" mass="8253">MSAPPARTRNGNVACSLALSADPIWVLNRRYVLTGVAWSAVTVRDVIPARLSVDEVTTLLFWSVIRRIEFDLAGP</sequence>